<dbReference type="InterPro" id="IPR000515">
    <property type="entry name" value="MetI-like"/>
</dbReference>
<comment type="subcellular location">
    <subcellularLocation>
        <location evidence="1 7">Cell membrane</location>
        <topology evidence="1 7">Multi-pass membrane protein</topology>
    </subcellularLocation>
</comment>
<evidence type="ECO:0000256" key="5">
    <source>
        <dbReference type="ARBA" id="ARBA00022989"/>
    </source>
</evidence>
<dbReference type="Proteomes" id="UP000266340">
    <property type="component" value="Unassembled WGS sequence"/>
</dbReference>
<comment type="caution">
    <text evidence="9">The sequence shown here is derived from an EMBL/GenBank/DDBJ whole genome shotgun (WGS) entry which is preliminary data.</text>
</comment>
<dbReference type="InterPro" id="IPR035906">
    <property type="entry name" value="MetI-like_sf"/>
</dbReference>
<dbReference type="Gene3D" id="1.10.3720.10">
    <property type="entry name" value="MetI-like"/>
    <property type="match status" value="1"/>
</dbReference>
<evidence type="ECO:0000256" key="3">
    <source>
        <dbReference type="ARBA" id="ARBA00022475"/>
    </source>
</evidence>
<accession>A0A398CQI1</accession>
<reference evidence="9 10" key="1">
    <citation type="submission" date="2018-09" db="EMBL/GenBank/DDBJ databases">
        <title>Cohnella cavernae sp. nov., isolated from a karst cave.</title>
        <authorList>
            <person name="Zhu H."/>
        </authorList>
    </citation>
    <scope>NUCLEOTIDE SEQUENCE [LARGE SCALE GENOMIC DNA]</scope>
    <source>
        <strain evidence="9 10">K2E09-144</strain>
    </source>
</reference>
<dbReference type="GO" id="GO:0005886">
    <property type="term" value="C:plasma membrane"/>
    <property type="evidence" value="ECO:0007669"/>
    <property type="project" value="UniProtKB-SubCell"/>
</dbReference>
<dbReference type="Pfam" id="PF00528">
    <property type="entry name" value="BPD_transp_1"/>
    <property type="match status" value="1"/>
</dbReference>
<keyword evidence="4 7" id="KW-0812">Transmembrane</keyword>
<dbReference type="SUPFAM" id="SSF161098">
    <property type="entry name" value="MetI-like"/>
    <property type="match status" value="1"/>
</dbReference>
<protein>
    <submittedName>
        <fullName evidence="9">ABC transporter permease</fullName>
    </submittedName>
</protein>
<evidence type="ECO:0000256" key="7">
    <source>
        <dbReference type="RuleBase" id="RU363032"/>
    </source>
</evidence>
<evidence type="ECO:0000259" key="8">
    <source>
        <dbReference type="PROSITE" id="PS50928"/>
    </source>
</evidence>
<keyword evidence="10" id="KW-1185">Reference proteome</keyword>
<keyword evidence="2 7" id="KW-0813">Transport</keyword>
<sequence>MAIGVAAALLFHLVPWLKAAFAPLIVISQNIPVVAIGPLLIVWFGFGLTPKLILLVLVCFFPIVMSMMTGLSRSEPHLREYLAMIGASRMELLRRLELPASLPHFFTGLKITATYSVSTAVVVEWLGGSKGIGKYMLLKKASYDAAGVFASVIWVVALSLAVYGLVLLAERLVVRWTPRTGNQGGTGR</sequence>
<dbReference type="GO" id="GO:0055085">
    <property type="term" value="P:transmembrane transport"/>
    <property type="evidence" value="ECO:0007669"/>
    <property type="project" value="InterPro"/>
</dbReference>
<evidence type="ECO:0000256" key="6">
    <source>
        <dbReference type="ARBA" id="ARBA00023136"/>
    </source>
</evidence>
<feature type="domain" description="ABC transmembrane type-1" evidence="8">
    <location>
        <begin position="1"/>
        <end position="166"/>
    </location>
</feature>
<dbReference type="RefSeq" id="WP_119148459.1">
    <property type="nucleotide sequence ID" value="NZ_QXJM01000027.1"/>
</dbReference>
<proteinExistence type="inferred from homology"/>
<evidence type="ECO:0000313" key="10">
    <source>
        <dbReference type="Proteomes" id="UP000266340"/>
    </source>
</evidence>
<dbReference type="AlphaFoldDB" id="A0A398CQI1"/>
<evidence type="ECO:0000256" key="4">
    <source>
        <dbReference type="ARBA" id="ARBA00022692"/>
    </source>
</evidence>
<evidence type="ECO:0000256" key="2">
    <source>
        <dbReference type="ARBA" id="ARBA00022448"/>
    </source>
</evidence>
<dbReference type="OrthoDB" id="9804353at2"/>
<feature type="transmembrane region" description="Helical" evidence="7">
    <location>
        <begin position="53"/>
        <end position="72"/>
    </location>
</feature>
<dbReference type="PANTHER" id="PTHR30151">
    <property type="entry name" value="ALKANE SULFONATE ABC TRANSPORTER-RELATED, MEMBRANE SUBUNIT"/>
    <property type="match status" value="1"/>
</dbReference>
<dbReference type="PROSITE" id="PS50928">
    <property type="entry name" value="ABC_TM1"/>
    <property type="match status" value="1"/>
</dbReference>
<name>A0A398CQI1_9BACL</name>
<keyword evidence="3" id="KW-1003">Cell membrane</keyword>
<dbReference type="EMBL" id="QXJM01000027">
    <property type="protein sequence ID" value="RIE04420.1"/>
    <property type="molecule type" value="Genomic_DNA"/>
</dbReference>
<comment type="similarity">
    <text evidence="7">Belongs to the binding-protein-dependent transport system permease family.</text>
</comment>
<gene>
    <name evidence="9" type="ORF">D3H35_07495</name>
</gene>
<dbReference type="PANTHER" id="PTHR30151:SF20">
    <property type="entry name" value="ABC TRANSPORTER PERMEASE PROTEIN HI_0355-RELATED"/>
    <property type="match status" value="1"/>
</dbReference>
<feature type="transmembrane region" description="Helical" evidence="7">
    <location>
        <begin position="145"/>
        <end position="169"/>
    </location>
</feature>
<keyword evidence="5 7" id="KW-1133">Transmembrane helix</keyword>
<evidence type="ECO:0000313" key="9">
    <source>
        <dbReference type="EMBL" id="RIE04420.1"/>
    </source>
</evidence>
<keyword evidence="6 7" id="KW-0472">Membrane</keyword>
<evidence type="ECO:0000256" key="1">
    <source>
        <dbReference type="ARBA" id="ARBA00004651"/>
    </source>
</evidence>
<dbReference type="CDD" id="cd06261">
    <property type="entry name" value="TM_PBP2"/>
    <property type="match status" value="1"/>
</dbReference>
<organism evidence="9 10">
    <name type="scientific">Cohnella faecalis</name>
    <dbReference type="NCBI Taxonomy" id="2315694"/>
    <lineage>
        <taxon>Bacteria</taxon>
        <taxon>Bacillati</taxon>
        <taxon>Bacillota</taxon>
        <taxon>Bacilli</taxon>
        <taxon>Bacillales</taxon>
        <taxon>Paenibacillaceae</taxon>
        <taxon>Cohnella</taxon>
    </lineage>
</organism>